<feature type="transmembrane region" description="Helical" evidence="1">
    <location>
        <begin position="71"/>
        <end position="91"/>
    </location>
</feature>
<protein>
    <submittedName>
        <fullName evidence="2">Uncharacterized membrane protein YsdA, DUF1294 family</fullName>
    </submittedName>
</protein>
<feature type="transmembrane region" description="Helical" evidence="1">
    <location>
        <begin position="37"/>
        <end position="59"/>
    </location>
</feature>
<evidence type="ECO:0000313" key="2">
    <source>
        <dbReference type="EMBL" id="SEQ75706.1"/>
    </source>
</evidence>
<name>A0A1H9IMC3_9GAMM</name>
<keyword evidence="1" id="KW-0812">Transmembrane</keyword>
<proteinExistence type="predicted"/>
<evidence type="ECO:0000256" key="1">
    <source>
        <dbReference type="SAM" id="Phobius"/>
    </source>
</evidence>
<reference evidence="3" key="1">
    <citation type="submission" date="2016-10" db="EMBL/GenBank/DDBJ databases">
        <authorList>
            <person name="Varghese N."/>
            <person name="Submissions S."/>
        </authorList>
    </citation>
    <scope>NUCLEOTIDE SEQUENCE [LARGE SCALE GENOMIC DNA]</scope>
    <source>
        <strain evidence="3">DSM 18887</strain>
    </source>
</reference>
<dbReference type="Pfam" id="PF06961">
    <property type="entry name" value="DUF1294"/>
    <property type="match status" value="1"/>
</dbReference>
<dbReference type="EMBL" id="FOGB01000007">
    <property type="protein sequence ID" value="SEQ75706.1"/>
    <property type="molecule type" value="Genomic_DNA"/>
</dbReference>
<feature type="transmembrane region" description="Helical" evidence="1">
    <location>
        <begin position="141"/>
        <end position="159"/>
    </location>
</feature>
<dbReference type="RefSeq" id="WP_091358988.1">
    <property type="nucleotide sequence ID" value="NZ_AP025284.1"/>
</dbReference>
<sequence length="160" mass="18033">MDTILSDISMLVIPLQIVLFWLSLWLILRFFSSTVIATWLTNGLFMSSVAALLIVNLGAQLNVDDALSLRGLLTGQMIGMNFVVMPFYYWLDKRRSFLVHTSRAPEVVLHSLSFLGGAGGALVSQKYFHHKTVKPGFRAKTWVAFTVNLVLFYAILFYIP</sequence>
<keyword evidence="1" id="KW-1133">Transmembrane helix</keyword>
<accession>A0A1H9IMC3</accession>
<dbReference type="AlphaFoldDB" id="A0A1H9IMC3"/>
<keyword evidence="3" id="KW-1185">Reference proteome</keyword>
<keyword evidence="1" id="KW-0472">Membrane</keyword>
<feature type="transmembrane region" description="Helical" evidence="1">
    <location>
        <begin position="12"/>
        <end position="31"/>
    </location>
</feature>
<dbReference type="OrthoDB" id="72963at2"/>
<gene>
    <name evidence="2" type="ORF">SAMN03080615_02647</name>
</gene>
<dbReference type="STRING" id="355243.SAMN03080615_02647"/>
<organism evidence="2 3">
    <name type="scientific">Amphritea atlantica</name>
    <dbReference type="NCBI Taxonomy" id="355243"/>
    <lineage>
        <taxon>Bacteria</taxon>
        <taxon>Pseudomonadati</taxon>
        <taxon>Pseudomonadota</taxon>
        <taxon>Gammaproteobacteria</taxon>
        <taxon>Oceanospirillales</taxon>
        <taxon>Oceanospirillaceae</taxon>
        <taxon>Amphritea</taxon>
    </lineage>
</organism>
<evidence type="ECO:0000313" key="3">
    <source>
        <dbReference type="Proteomes" id="UP000198749"/>
    </source>
</evidence>
<dbReference type="Proteomes" id="UP000198749">
    <property type="component" value="Unassembled WGS sequence"/>
</dbReference>
<dbReference type="InterPro" id="IPR010718">
    <property type="entry name" value="DUF1294"/>
</dbReference>